<name>A0A7C3GE55_9BACT</name>
<keyword evidence="4" id="KW-0963">Cytoplasm</keyword>
<dbReference type="GO" id="GO:0061710">
    <property type="term" value="F:L-threonylcarbamoyladenylate synthase"/>
    <property type="evidence" value="ECO:0007669"/>
    <property type="project" value="UniProtKB-EC"/>
</dbReference>
<evidence type="ECO:0000256" key="1">
    <source>
        <dbReference type="ARBA" id="ARBA00004496"/>
    </source>
</evidence>
<feature type="domain" description="YrdC-like" evidence="12">
    <location>
        <begin position="9"/>
        <end position="194"/>
    </location>
</feature>
<comment type="subcellular location">
    <subcellularLocation>
        <location evidence="1">Cytoplasm</location>
    </subcellularLocation>
</comment>
<dbReference type="GO" id="GO:0000049">
    <property type="term" value="F:tRNA binding"/>
    <property type="evidence" value="ECO:0007669"/>
    <property type="project" value="TreeGrafter"/>
</dbReference>
<protein>
    <recommendedName>
        <fullName evidence="10">L-threonylcarbamoyladenylate synthase</fullName>
        <ecNumber evidence="3">2.7.7.87</ecNumber>
    </recommendedName>
    <alternativeName>
        <fullName evidence="10">L-threonylcarbamoyladenylate synthase</fullName>
    </alternativeName>
</protein>
<dbReference type="GO" id="GO:0006450">
    <property type="term" value="P:regulation of translational fidelity"/>
    <property type="evidence" value="ECO:0007669"/>
    <property type="project" value="TreeGrafter"/>
</dbReference>
<dbReference type="PANTHER" id="PTHR17490:SF16">
    <property type="entry name" value="THREONYLCARBAMOYL-AMP SYNTHASE"/>
    <property type="match status" value="1"/>
</dbReference>
<dbReference type="Pfam" id="PF01300">
    <property type="entry name" value="Sua5_yciO_yrdC"/>
    <property type="match status" value="1"/>
</dbReference>
<comment type="caution">
    <text evidence="13">The sequence shown here is derived from an EMBL/GenBank/DDBJ whole genome shotgun (WGS) entry which is preliminary data.</text>
</comment>
<evidence type="ECO:0000256" key="3">
    <source>
        <dbReference type="ARBA" id="ARBA00012584"/>
    </source>
</evidence>
<evidence type="ECO:0000256" key="2">
    <source>
        <dbReference type="ARBA" id="ARBA00007663"/>
    </source>
</evidence>
<keyword evidence="6" id="KW-0819">tRNA processing</keyword>
<keyword evidence="5" id="KW-0808">Transferase</keyword>
<accession>A0A7C3GE55</accession>
<dbReference type="Gene3D" id="3.90.870.10">
    <property type="entry name" value="DHBP synthase"/>
    <property type="match status" value="1"/>
</dbReference>
<evidence type="ECO:0000259" key="12">
    <source>
        <dbReference type="PROSITE" id="PS51163"/>
    </source>
</evidence>
<comment type="similarity">
    <text evidence="2">Belongs to the SUA5 family.</text>
</comment>
<evidence type="ECO:0000256" key="11">
    <source>
        <dbReference type="ARBA" id="ARBA00048366"/>
    </source>
</evidence>
<proteinExistence type="inferred from homology"/>
<dbReference type="EMBL" id="DRMH01000021">
    <property type="protein sequence ID" value="HFC97278.1"/>
    <property type="molecule type" value="Genomic_DNA"/>
</dbReference>
<evidence type="ECO:0000256" key="8">
    <source>
        <dbReference type="ARBA" id="ARBA00022741"/>
    </source>
</evidence>
<dbReference type="GO" id="GO:0005737">
    <property type="term" value="C:cytoplasm"/>
    <property type="evidence" value="ECO:0007669"/>
    <property type="project" value="UniProtKB-SubCell"/>
</dbReference>
<comment type="catalytic activity">
    <reaction evidence="11">
        <text>L-threonine + hydrogencarbonate + ATP = L-threonylcarbamoyladenylate + diphosphate + H2O</text>
        <dbReference type="Rhea" id="RHEA:36407"/>
        <dbReference type="ChEBI" id="CHEBI:15377"/>
        <dbReference type="ChEBI" id="CHEBI:17544"/>
        <dbReference type="ChEBI" id="CHEBI:30616"/>
        <dbReference type="ChEBI" id="CHEBI:33019"/>
        <dbReference type="ChEBI" id="CHEBI:57926"/>
        <dbReference type="ChEBI" id="CHEBI:73682"/>
        <dbReference type="EC" id="2.7.7.87"/>
    </reaction>
</comment>
<keyword evidence="9" id="KW-0067">ATP-binding</keyword>
<evidence type="ECO:0000256" key="10">
    <source>
        <dbReference type="ARBA" id="ARBA00029774"/>
    </source>
</evidence>
<organism evidence="13">
    <name type="scientific">Thermosulfurimonas dismutans</name>
    <dbReference type="NCBI Taxonomy" id="999894"/>
    <lineage>
        <taxon>Bacteria</taxon>
        <taxon>Pseudomonadati</taxon>
        <taxon>Thermodesulfobacteriota</taxon>
        <taxon>Thermodesulfobacteria</taxon>
        <taxon>Thermodesulfobacteriales</taxon>
        <taxon>Thermodesulfobacteriaceae</taxon>
        <taxon>Thermosulfurimonas</taxon>
    </lineage>
</organism>
<evidence type="ECO:0000256" key="5">
    <source>
        <dbReference type="ARBA" id="ARBA00022679"/>
    </source>
</evidence>
<keyword evidence="8" id="KW-0547">Nucleotide-binding</keyword>
<dbReference type="InterPro" id="IPR050156">
    <property type="entry name" value="TC-AMP_synthase_SUA5"/>
</dbReference>
<dbReference type="NCBIfam" id="TIGR00057">
    <property type="entry name" value="L-threonylcarbamoyladenylate synthase"/>
    <property type="match status" value="1"/>
</dbReference>
<evidence type="ECO:0000256" key="7">
    <source>
        <dbReference type="ARBA" id="ARBA00022695"/>
    </source>
</evidence>
<evidence type="ECO:0000256" key="6">
    <source>
        <dbReference type="ARBA" id="ARBA00022694"/>
    </source>
</evidence>
<sequence length="207" mass="22880">MRILRAEEEEALSEALKILRDGGVVALPTETFYGLAVDPLHRPAVEHLYALKRRRREKPVLLLLGDLGELERWVEEVPRVARVLIESFWPGPLTLVFRARAEVPPWVTAETGTVALRLSAHPLAREIPRLFGRPVTGTSANLSGEHPACTAEEVAHYFPEVDLILDGGATPGRKPSTLVSVVSGRPELLRPGEIPWETLEKVVESKA</sequence>
<dbReference type="GO" id="GO:0003725">
    <property type="term" value="F:double-stranded RNA binding"/>
    <property type="evidence" value="ECO:0007669"/>
    <property type="project" value="InterPro"/>
</dbReference>
<dbReference type="SUPFAM" id="SSF55821">
    <property type="entry name" value="YrdC/RibB"/>
    <property type="match status" value="1"/>
</dbReference>
<dbReference type="Proteomes" id="UP000886043">
    <property type="component" value="Unassembled WGS sequence"/>
</dbReference>
<keyword evidence="7" id="KW-0548">Nucleotidyltransferase</keyword>
<evidence type="ECO:0000313" key="13">
    <source>
        <dbReference type="EMBL" id="HFC97278.1"/>
    </source>
</evidence>
<gene>
    <name evidence="13" type="ORF">ENJ40_02305</name>
</gene>
<dbReference type="InterPro" id="IPR006070">
    <property type="entry name" value="Sua5-like_dom"/>
</dbReference>
<reference evidence="13" key="1">
    <citation type="journal article" date="2020" name="mSystems">
        <title>Genome- and Community-Level Interaction Insights into Carbon Utilization and Element Cycling Functions of Hydrothermarchaeota in Hydrothermal Sediment.</title>
        <authorList>
            <person name="Zhou Z."/>
            <person name="Liu Y."/>
            <person name="Xu W."/>
            <person name="Pan J."/>
            <person name="Luo Z.H."/>
            <person name="Li M."/>
        </authorList>
    </citation>
    <scope>NUCLEOTIDE SEQUENCE [LARGE SCALE GENOMIC DNA]</scope>
    <source>
        <strain evidence="13">HyVt-483</strain>
    </source>
</reference>
<dbReference type="AlphaFoldDB" id="A0A7C3GE55"/>
<dbReference type="PROSITE" id="PS51163">
    <property type="entry name" value="YRDC"/>
    <property type="match status" value="1"/>
</dbReference>
<dbReference type="PANTHER" id="PTHR17490">
    <property type="entry name" value="SUA5"/>
    <property type="match status" value="1"/>
</dbReference>
<dbReference type="EC" id="2.7.7.87" evidence="3"/>
<dbReference type="InterPro" id="IPR017945">
    <property type="entry name" value="DHBP_synth_RibB-like_a/b_dom"/>
</dbReference>
<evidence type="ECO:0000256" key="4">
    <source>
        <dbReference type="ARBA" id="ARBA00022490"/>
    </source>
</evidence>
<evidence type="ECO:0000256" key="9">
    <source>
        <dbReference type="ARBA" id="ARBA00022840"/>
    </source>
</evidence>
<dbReference type="GO" id="GO:0005524">
    <property type="term" value="F:ATP binding"/>
    <property type="evidence" value="ECO:0007669"/>
    <property type="project" value="UniProtKB-KW"/>
</dbReference>
<dbReference type="GO" id="GO:0008033">
    <property type="term" value="P:tRNA processing"/>
    <property type="evidence" value="ECO:0007669"/>
    <property type="project" value="UniProtKB-KW"/>
</dbReference>